<dbReference type="Gene3D" id="1.10.730.10">
    <property type="entry name" value="Isoleucyl-tRNA Synthetase, Domain 1"/>
    <property type="match status" value="1"/>
</dbReference>
<feature type="domain" description="DALR anticodon binding" evidence="9">
    <location>
        <begin position="144"/>
        <end position="244"/>
    </location>
</feature>
<dbReference type="InterPro" id="IPR008909">
    <property type="entry name" value="DALR_anticod-bd"/>
</dbReference>
<dbReference type="InterPro" id="IPR035684">
    <property type="entry name" value="ArgRS_core"/>
</dbReference>
<dbReference type="InterPro" id="IPR009080">
    <property type="entry name" value="tRNAsynth_Ia_anticodon-bd"/>
</dbReference>
<comment type="caution">
    <text evidence="10">The sequence shown here is derived from an EMBL/GenBank/DDBJ whole genome shotgun (WGS) entry which is preliminary data.</text>
</comment>
<dbReference type="Pfam" id="PF00750">
    <property type="entry name" value="tRNA-synt_1d"/>
    <property type="match status" value="1"/>
</dbReference>
<evidence type="ECO:0000256" key="8">
    <source>
        <dbReference type="ARBA" id="ARBA00049339"/>
    </source>
</evidence>
<dbReference type="FunFam" id="1.10.730.10:FF:000006">
    <property type="entry name" value="Arginyl-tRNA synthetase 2, mitochondrial"/>
    <property type="match status" value="1"/>
</dbReference>
<dbReference type="EMBL" id="BARS01011912">
    <property type="protein sequence ID" value="GAF95106.1"/>
    <property type="molecule type" value="Genomic_DNA"/>
</dbReference>
<keyword evidence="4" id="KW-0547">Nucleotide-binding</keyword>
<evidence type="ECO:0000313" key="10">
    <source>
        <dbReference type="EMBL" id="GAF95106.1"/>
    </source>
</evidence>
<dbReference type="Pfam" id="PF05746">
    <property type="entry name" value="DALR_1"/>
    <property type="match status" value="1"/>
</dbReference>
<reference evidence="10" key="1">
    <citation type="journal article" date="2014" name="Front. Microbiol.">
        <title>High frequency of phylogenetically diverse reductive dehalogenase-homologous genes in deep subseafloor sedimentary metagenomes.</title>
        <authorList>
            <person name="Kawai M."/>
            <person name="Futagami T."/>
            <person name="Toyoda A."/>
            <person name="Takaki Y."/>
            <person name="Nishi S."/>
            <person name="Hori S."/>
            <person name="Arai W."/>
            <person name="Tsubouchi T."/>
            <person name="Morono Y."/>
            <person name="Uchiyama I."/>
            <person name="Ito T."/>
            <person name="Fujiyama A."/>
            <person name="Inagaki F."/>
            <person name="Takami H."/>
        </authorList>
    </citation>
    <scope>NUCLEOTIDE SEQUENCE</scope>
    <source>
        <strain evidence="10">Expedition CK06-06</strain>
    </source>
</reference>
<sequence length="246" mass="28620">TQDIYLAKLKFDDFNLDYSIIVSASEQDNHFRQLFKILELLKFKFAKKNYHLSYGLVNLPSGRMKSREGRVVDADDLIDEMIKISKKEINKRHKGLSEKEVDKRAKIIGLGALKFYMVKFDNITSFIYDPEESLSFEGETGPYIQYAHARICSIMKKYNKEVKKKLNSGLLTAKEEERLITQLFNFENTVEQAANSYKPHLLARYMLDLAQSFNEFYHTCPILQADEDVKQARLNLILAVKEVLKD</sequence>
<name>X0U701_9ZZZZ</name>
<evidence type="ECO:0000256" key="3">
    <source>
        <dbReference type="ARBA" id="ARBA00022598"/>
    </source>
</evidence>
<dbReference type="EC" id="6.1.1.19" evidence="2"/>
<evidence type="ECO:0000256" key="6">
    <source>
        <dbReference type="ARBA" id="ARBA00022917"/>
    </source>
</evidence>
<evidence type="ECO:0000256" key="5">
    <source>
        <dbReference type="ARBA" id="ARBA00022840"/>
    </source>
</evidence>
<dbReference type="PANTHER" id="PTHR11956">
    <property type="entry name" value="ARGINYL-TRNA SYNTHETASE"/>
    <property type="match status" value="1"/>
</dbReference>
<evidence type="ECO:0000256" key="7">
    <source>
        <dbReference type="ARBA" id="ARBA00023146"/>
    </source>
</evidence>
<dbReference type="GO" id="GO:0004814">
    <property type="term" value="F:arginine-tRNA ligase activity"/>
    <property type="evidence" value="ECO:0007669"/>
    <property type="project" value="UniProtKB-EC"/>
</dbReference>
<keyword evidence="7" id="KW-0030">Aminoacyl-tRNA synthetase</keyword>
<dbReference type="SMART" id="SM00836">
    <property type="entry name" value="DALR_1"/>
    <property type="match status" value="1"/>
</dbReference>
<dbReference type="SUPFAM" id="SSF52374">
    <property type="entry name" value="Nucleotidylyl transferase"/>
    <property type="match status" value="1"/>
</dbReference>
<evidence type="ECO:0000259" key="9">
    <source>
        <dbReference type="SMART" id="SM00836"/>
    </source>
</evidence>
<dbReference type="InterPro" id="IPR001278">
    <property type="entry name" value="Arg-tRNA-ligase"/>
</dbReference>
<dbReference type="SUPFAM" id="SSF47323">
    <property type="entry name" value="Anticodon-binding domain of a subclass of class I aminoacyl-tRNA synthetases"/>
    <property type="match status" value="1"/>
</dbReference>
<comment type="similarity">
    <text evidence="1">Belongs to the class-I aminoacyl-tRNA synthetase family.</text>
</comment>
<dbReference type="AlphaFoldDB" id="X0U701"/>
<dbReference type="InterPro" id="IPR014729">
    <property type="entry name" value="Rossmann-like_a/b/a_fold"/>
</dbReference>
<accession>X0U701</accession>
<gene>
    <name evidence="10" type="ORF">S01H1_21476</name>
</gene>
<evidence type="ECO:0000256" key="4">
    <source>
        <dbReference type="ARBA" id="ARBA00022741"/>
    </source>
</evidence>
<organism evidence="10">
    <name type="scientific">marine sediment metagenome</name>
    <dbReference type="NCBI Taxonomy" id="412755"/>
    <lineage>
        <taxon>unclassified sequences</taxon>
        <taxon>metagenomes</taxon>
        <taxon>ecological metagenomes</taxon>
    </lineage>
</organism>
<dbReference type="GO" id="GO:0005524">
    <property type="term" value="F:ATP binding"/>
    <property type="evidence" value="ECO:0007669"/>
    <property type="project" value="UniProtKB-KW"/>
</dbReference>
<dbReference type="GO" id="GO:0006420">
    <property type="term" value="P:arginyl-tRNA aminoacylation"/>
    <property type="evidence" value="ECO:0007669"/>
    <property type="project" value="InterPro"/>
</dbReference>
<dbReference type="PANTHER" id="PTHR11956:SF5">
    <property type="entry name" value="ARGININE--TRNA LIGASE, CYTOPLASMIC"/>
    <property type="match status" value="1"/>
</dbReference>
<keyword evidence="5" id="KW-0067">ATP-binding</keyword>
<evidence type="ECO:0000256" key="1">
    <source>
        <dbReference type="ARBA" id="ARBA00005594"/>
    </source>
</evidence>
<evidence type="ECO:0000256" key="2">
    <source>
        <dbReference type="ARBA" id="ARBA00012837"/>
    </source>
</evidence>
<feature type="non-terminal residue" evidence="10">
    <location>
        <position position="246"/>
    </location>
</feature>
<keyword evidence="3" id="KW-0436">Ligase</keyword>
<comment type="catalytic activity">
    <reaction evidence="8">
        <text>tRNA(Arg) + L-arginine + ATP = L-arginyl-tRNA(Arg) + AMP + diphosphate</text>
        <dbReference type="Rhea" id="RHEA:20301"/>
        <dbReference type="Rhea" id="RHEA-COMP:9658"/>
        <dbReference type="Rhea" id="RHEA-COMP:9673"/>
        <dbReference type="ChEBI" id="CHEBI:30616"/>
        <dbReference type="ChEBI" id="CHEBI:32682"/>
        <dbReference type="ChEBI" id="CHEBI:33019"/>
        <dbReference type="ChEBI" id="CHEBI:78442"/>
        <dbReference type="ChEBI" id="CHEBI:78513"/>
        <dbReference type="ChEBI" id="CHEBI:456215"/>
        <dbReference type="EC" id="6.1.1.19"/>
    </reaction>
</comment>
<dbReference type="Gene3D" id="3.40.50.620">
    <property type="entry name" value="HUPs"/>
    <property type="match status" value="1"/>
</dbReference>
<proteinExistence type="inferred from homology"/>
<feature type="non-terminal residue" evidence="10">
    <location>
        <position position="1"/>
    </location>
</feature>
<keyword evidence="6" id="KW-0648">Protein biosynthesis</keyword>
<protein>
    <recommendedName>
        <fullName evidence="2">arginine--tRNA ligase</fullName>
        <ecNumber evidence="2">6.1.1.19</ecNumber>
    </recommendedName>
</protein>